<feature type="transmembrane region" description="Helical" evidence="7">
    <location>
        <begin position="170"/>
        <end position="188"/>
    </location>
</feature>
<dbReference type="InterPro" id="IPR011701">
    <property type="entry name" value="MFS"/>
</dbReference>
<dbReference type="Proteomes" id="UP001501414">
    <property type="component" value="Unassembled WGS sequence"/>
</dbReference>
<dbReference type="Pfam" id="PF07690">
    <property type="entry name" value="MFS_1"/>
    <property type="match status" value="1"/>
</dbReference>
<feature type="transmembrane region" description="Helical" evidence="7">
    <location>
        <begin position="49"/>
        <end position="72"/>
    </location>
</feature>
<evidence type="ECO:0000313" key="9">
    <source>
        <dbReference type="EMBL" id="GAA1390755.1"/>
    </source>
</evidence>
<dbReference type="SUPFAM" id="SSF103473">
    <property type="entry name" value="MFS general substrate transporter"/>
    <property type="match status" value="1"/>
</dbReference>
<keyword evidence="3" id="KW-1003">Cell membrane</keyword>
<dbReference type="PANTHER" id="PTHR23517:SF2">
    <property type="entry name" value="MULTIDRUG RESISTANCE PROTEIN MDTH"/>
    <property type="match status" value="1"/>
</dbReference>
<gene>
    <name evidence="9" type="primary">ydeE</name>
    <name evidence="9" type="ORF">GCM10009613_32010</name>
</gene>
<dbReference type="EMBL" id="BAAAJK010000011">
    <property type="protein sequence ID" value="GAA1390755.1"/>
    <property type="molecule type" value="Genomic_DNA"/>
</dbReference>
<evidence type="ECO:0000256" key="5">
    <source>
        <dbReference type="ARBA" id="ARBA00022989"/>
    </source>
</evidence>
<keyword evidence="5 7" id="KW-1133">Transmembrane helix</keyword>
<dbReference type="InterPro" id="IPR050171">
    <property type="entry name" value="MFS_Transporters"/>
</dbReference>
<dbReference type="PANTHER" id="PTHR23517">
    <property type="entry name" value="RESISTANCE PROTEIN MDTM, PUTATIVE-RELATED-RELATED"/>
    <property type="match status" value="1"/>
</dbReference>
<feature type="transmembrane region" description="Helical" evidence="7">
    <location>
        <begin position="79"/>
        <end position="99"/>
    </location>
</feature>
<feature type="transmembrane region" description="Helical" evidence="7">
    <location>
        <begin position="372"/>
        <end position="391"/>
    </location>
</feature>
<dbReference type="InterPro" id="IPR036259">
    <property type="entry name" value="MFS_trans_sf"/>
</dbReference>
<name>A0ABP4IMR5_9PSEU</name>
<evidence type="ECO:0000256" key="4">
    <source>
        <dbReference type="ARBA" id="ARBA00022692"/>
    </source>
</evidence>
<protein>
    <submittedName>
        <fullName evidence="9">Efflux MFS transporter YdeE</fullName>
    </submittedName>
</protein>
<evidence type="ECO:0000256" key="3">
    <source>
        <dbReference type="ARBA" id="ARBA00022475"/>
    </source>
</evidence>
<keyword evidence="10" id="KW-1185">Reference proteome</keyword>
<comment type="caution">
    <text evidence="9">The sequence shown here is derived from an EMBL/GenBank/DDBJ whole genome shotgun (WGS) entry which is preliminary data.</text>
</comment>
<proteinExistence type="predicted"/>
<keyword evidence="4 7" id="KW-0812">Transmembrane</keyword>
<evidence type="ECO:0000256" key="6">
    <source>
        <dbReference type="ARBA" id="ARBA00023136"/>
    </source>
</evidence>
<dbReference type="Gene3D" id="1.20.1250.20">
    <property type="entry name" value="MFS general substrate transporter like domains"/>
    <property type="match status" value="1"/>
</dbReference>
<reference evidence="10" key="1">
    <citation type="journal article" date="2019" name="Int. J. Syst. Evol. Microbiol.">
        <title>The Global Catalogue of Microorganisms (GCM) 10K type strain sequencing project: providing services to taxonomists for standard genome sequencing and annotation.</title>
        <authorList>
            <consortium name="The Broad Institute Genomics Platform"/>
            <consortium name="The Broad Institute Genome Sequencing Center for Infectious Disease"/>
            <person name="Wu L."/>
            <person name="Ma J."/>
        </authorList>
    </citation>
    <scope>NUCLEOTIDE SEQUENCE [LARGE SCALE GENOMIC DNA]</scope>
    <source>
        <strain evidence="10">JCM 11896</strain>
    </source>
</reference>
<sequence length="401" mass="42016">MTTTASPATGSWLRDPVLRLLVAGALLNSIAFFATLPFLTLYLSDISTLSHAAIGAVVGAVALIAAVGGLLGGVLTDRWGAVHLIRSGLALYIGLYLLLTTTERVGLVIPLILLLGVGRLLVEPSMKKLLSLAASGTGSAVFRIRYVTLCLGAIVGPLVGAGLYTFARQALFVLPAVVFTGYLVFFSVQASRLRRLDAPTDAADGPGSWSAALRDRTLLLVLAGGFVVFFVFSQFESILPLFVKEQRGAAAVGWFSVLLAANAALGILLQFPVERLSRRWSPSTMAAIGVCGFAVALPLFGLLTVSPLFLFAGVVAWTVGEAVLVPLPDVLIHEHVPPARAGASFGLAELRYVGFFLGPVVGGALLSHSSVLWFGVLAVVVLAAWPLLVAASRRIHPGKVS</sequence>
<comment type="subcellular location">
    <subcellularLocation>
        <location evidence="1">Cell membrane</location>
        <topology evidence="1">Multi-pass membrane protein</topology>
    </subcellularLocation>
</comment>
<feature type="transmembrane region" description="Helical" evidence="7">
    <location>
        <begin position="105"/>
        <end position="122"/>
    </location>
</feature>
<dbReference type="PROSITE" id="PS50850">
    <property type="entry name" value="MFS"/>
    <property type="match status" value="1"/>
</dbReference>
<dbReference type="InterPro" id="IPR020846">
    <property type="entry name" value="MFS_dom"/>
</dbReference>
<keyword evidence="6 7" id="KW-0472">Membrane</keyword>
<feature type="transmembrane region" description="Helical" evidence="7">
    <location>
        <begin position="218"/>
        <end position="243"/>
    </location>
</feature>
<evidence type="ECO:0000313" key="10">
    <source>
        <dbReference type="Proteomes" id="UP001501414"/>
    </source>
</evidence>
<feature type="transmembrane region" description="Helical" evidence="7">
    <location>
        <begin position="143"/>
        <end position="164"/>
    </location>
</feature>
<feature type="transmembrane region" description="Helical" evidence="7">
    <location>
        <begin position="249"/>
        <end position="271"/>
    </location>
</feature>
<feature type="transmembrane region" description="Helical" evidence="7">
    <location>
        <begin position="20"/>
        <end position="43"/>
    </location>
</feature>
<evidence type="ECO:0000259" key="8">
    <source>
        <dbReference type="PROSITE" id="PS50850"/>
    </source>
</evidence>
<evidence type="ECO:0000256" key="1">
    <source>
        <dbReference type="ARBA" id="ARBA00004651"/>
    </source>
</evidence>
<dbReference type="RefSeq" id="WP_344023127.1">
    <property type="nucleotide sequence ID" value="NZ_BAAAJK010000011.1"/>
</dbReference>
<accession>A0ABP4IMR5</accession>
<evidence type="ECO:0000256" key="2">
    <source>
        <dbReference type="ARBA" id="ARBA00022448"/>
    </source>
</evidence>
<feature type="domain" description="Major facilitator superfamily (MFS) profile" evidence="8">
    <location>
        <begin position="17"/>
        <end position="393"/>
    </location>
</feature>
<organism evidence="9 10">
    <name type="scientific">Pseudonocardia kongjuensis</name>
    <dbReference type="NCBI Taxonomy" id="102227"/>
    <lineage>
        <taxon>Bacteria</taxon>
        <taxon>Bacillati</taxon>
        <taxon>Actinomycetota</taxon>
        <taxon>Actinomycetes</taxon>
        <taxon>Pseudonocardiales</taxon>
        <taxon>Pseudonocardiaceae</taxon>
        <taxon>Pseudonocardia</taxon>
    </lineage>
</organism>
<evidence type="ECO:0000256" key="7">
    <source>
        <dbReference type="SAM" id="Phobius"/>
    </source>
</evidence>
<keyword evidence="2" id="KW-0813">Transport</keyword>